<evidence type="ECO:0000256" key="1">
    <source>
        <dbReference type="ARBA" id="ARBA00004651"/>
    </source>
</evidence>
<name>A0A378JQW3_9GAMM</name>
<feature type="transmembrane region" description="Helical" evidence="7">
    <location>
        <begin position="38"/>
        <end position="58"/>
    </location>
</feature>
<dbReference type="AlphaFoldDB" id="A0A378JQW3"/>
<dbReference type="OrthoDB" id="9793799at2"/>
<sequence length="176" mass="19776">MWLANWSVFYKTILAALINFTALVFFVRLAGKRVLSKLNIYDFIITVSLGSALASSILSNTVSITQGILALFCLVLLQSLISYITTRFKKIRTWVKSDPTLLFFDGEFIKEAMQSVRISEEDILGEIRAFGISDLEGVKAVILETNGKLSVLPVKPNQSLTALYKAKINYLEQFRK</sequence>
<feature type="domain" description="YetF C-terminal" evidence="8">
    <location>
        <begin position="87"/>
        <end position="156"/>
    </location>
</feature>
<evidence type="ECO:0000259" key="8">
    <source>
        <dbReference type="Pfam" id="PF04239"/>
    </source>
</evidence>
<evidence type="ECO:0000313" key="11">
    <source>
        <dbReference type="Proteomes" id="UP000254794"/>
    </source>
</evidence>
<evidence type="ECO:0000256" key="4">
    <source>
        <dbReference type="ARBA" id="ARBA00022692"/>
    </source>
</evidence>
<accession>A0A378JQW3</accession>
<dbReference type="RefSeq" id="WP_115332178.1">
    <property type="nucleotide sequence ID" value="NZ_CAAAHP010000003.1"/>
</dbReference>
<evidence type="ECO:0000259" key="9">
    <source>
        <dbReference type="Pfam" id="PF20730"/>
    </source>
</evidence>
<dbReference type="InterPro" id="IPR007353">
    <property type="entry name" value="DUF421"/>
</dbReference>
<proteinExistence type="inferred from homology"/>
<feature type="domain" description="YetF-like N-terminal transmembrane" evidence="9">
    <location>
        <begin position="11"/>
        <end position="84"/>
    </location>
</feature>
<evidence type="ECO:0000256" key="2">
    <source>
        <dbReference type="ARBA" id="ARBA00006448"/>
    </source>
</evidence>
<keyword evidence="3" id="KW-1003">Cell membrane</keyword>
<feature type="transmembrane region" description="Helical" evidence="7">
    <location>
        <begin position="64"/>
        <end position="84"/>
    </location>
</feature>
<dbReference type="PANTHER" id="PTHR34582">
    <property type="entry name" value="UPF0702 TRANSMEMBRANE PROTEIN YCAP"/>
    <property type="match status" value="1"/>
</dbReference>
<dbReference type="Pfam" id="PF20730">
    <property type="entry name" value="YetF_N"/>
    <property type="match status" value="1"/>
</dbReference>
<gene>
    <name evidence="10" type="primary">yetF_2</name>
    <name evidence="10" type="ORF">NCTC13316_02764</name>
</gene>
<evidence type="ECO:0000313" key="10">
    <source>
        <dbReference type="EMBL" id="STX52643.1"/>
    </source>
</evidence>
<protein>
    <submittedName>
        <fullName evidence="10">Protein of uncharacterized function (DUF421)</fullName>
    </submittedName>
</protein>
<keyword evidence="4 7" id="KW-0812">Transmembrane</keyword>
<keyword evidence="6 7" id="KW-0472">Membrane</keyword>
<dbReference type="InterPro" id="IPR048454">
    <property type="entry name" value="YetF_N"/>
</dbReference>
<evidence type="ECO:0000256" key="3">
    <source>
        <dbReference type="ARBA" id="ARBA00022475"/>
    </source>
</evidence>
<dbReference type="Pfam" id="PF04239">
    <property type="entry name" value="DUF421"/>
    <property type="match status" value="1"/>
</dbReference>
<evidence type="ECO:0000256" key="7">
    <source>
        <dbReference type="SAM" id="Phobius"/>
    </source>
</evidence>
<dbReference type="GO" id="GO:0005886">
    <property type="term" value="C:plasma membrane"/>
    <property type="evidence" value="ECO:0007669"/>
    <property type="project" value="UniProtKB-SubCell"/>
</dbReference>
<dbReference type="PANTHER" id="PTHR34582:SF6">
    <property type="entry name" value="UPF0702 TRANSMEMBRANE PROTEIN YCAP"/>
    <property type="match status" value="1"/>
</dbReference>
<evidence type="ECO:0000256" key="5">
    <source>
        <dbReference type="ARBA" id="ARBA00022989"/>
    </source>
</evidence>
<comment type="similarity">
    <text evidence="2">Belongs to the UPF0702 family.</text>
</comment>
<feature type="transmembrane region" description="Helical" evidence="7">
    <location>
        <begin position="12"/>
        <end position="31"/>
    </location>
</feature>
<reference evidence="10 11" key="1">
    <citation type="submission" date="2018-06" db="EMBL/GenBank/DDBJ databases">
        <authorList>
            <consortium name="Pathogen Informatics"/>
            <person name="Doyle S."/>
        </authorList>
    </citation>
    <scope>NUCLEOTIDE SEQUENCE [LARGE SCALE GENOMIC DNA]</scope>
    <source>
        <strain evidence="10 11">NCTC13316</strain>
    </source>
</reference>
<evidence type="ECO:0000256" key="6">
    <source>
        <dbReference type="ARBA" id="ARBA00023136"/>
    </source>
</evidence>
<organism evidence="10 11">
    <name type="scientific">Legionella busanensis</name>
    <dbReference type="NCBI Taxonomy" id="190655"/>
    <lineage>
        <taxon>Bacteria</taxon>
        <taxon>Pseudomonadati</taxon>
        <taxon>Pseudomonadota</taxon>
        <taxon>Gammaproteobacteria</taxon>
        <taxon>Legionellales</taxon>
        <taxon>Legionellaceae</taxon>
        <taxon>Legionella</taxon>
    </lineage>
</organism>
<comment type="subcellular location">
    <subcellularLocation>
        <location evidence="1">Cell membrane</location>
        <topology evidence="1">Multi-pass membrane protein</topology>
    </subcellularLocation>
</comment>
<dbReference type="EMBL" id="UGOD01000001">
    <property type="protein sequence ID" value="STX52643.1"/>
    <property type="molecule type" value="Genomic_DNA"/>
</dbReference>
<dbReference type="InterPro" id="IPR023090">
    <property type="entry name" value="UPF0702_alpha/beta_dom_sf"/>
</dbReference>
<keyword evidence="11" id="KW-1185">Reference proteome</keyword>
<keyword evidence="5 7" id="KW-1133">Transmembrane helix</keyword>
<dbReference type="Proteomes" id="UP000254794">
    <property type="component" value="Unassembled WGS sequence"/>
</dbReference>
<dbReference type="Gene3D" id="3.30.240.20">
    <property type="entry name" value="bsu07140 like domains"/>
    <property type="match status" value="1"/>
</dbReference>